<feature type="transmembrane region" description="Helical" evidence="1">
    <location>
        <begin position="6"/>
        <end position="29"/>
    </location>
</feature>
<keyword evidence="1" id="KW-0812">Transmembrane</keyword>
<dbReference type="GeneID" id="34947540"/>
<gene>
    <name evidence="2" type="primary">atp8</name>
</gene>
<proteinExistence type="predicted"/>
<protein>
    <submittedName>
        <fullName evidence="2">ATP synthase F0 subunit 8</fullName>
    </submittedName>
</protein>
<evidence type="ECO:0000256" key="1">
    <source>
        <dbReference type="SAM" id="Phobius"/>
    </source>
</evidence>
<name>A0A343A3Z1_9CUCU</name>
<reference evidence="2" key="1">
    <citation type="submission" date="2016-04" db="EMBL/GenBank/DDBJ databases">
        <title>Mitochondria of unsequenced beetle families.</title>
        <authorList>
            <person name="Linard B."/>
            <person name="Andujar C."/>
            <person name="Arribas P."/>
            <person name="Vogler A.P."/>
        </authorList>
    </citation>
    <scope>NUCLEOTIDE SEQUENCE</scope>
</reference>
<geneLocation type="mitochondrion" evidence="2"/>
<sequence>MPQTMPLNWLGLFILFIMVFILILIKMYYTQNFFPKSKNLQFMKKKNWKW</sequence>
<accession>A0A343A3Z1</accession>
<evidence type="ECO:0000313" key="2">
    <source>
        <dbReference type="EMBL" id="AOY39269.1"/>
    </source>
</evidence>
<dbReference type="RefSeq" id="YP_009441724.1">
    <property type="nucleotide sequence ID" value="NC_036272.1"/>
</dbReference>
<keyword evidence="1" id="KW-1133">Transmembrane helix</keyword>
<keyword evidence="1" id="KW-0472">Membrane</keyword>
<organism evidence="2">
    <name type="scientific">Anatis ocellata</name>
    <dbReference type="NCBI Taxonomy" id="703254"/>
    <lineage>
        <taxon>Eukaryota</taxon>
        <taxon>Metazoa</taxon>
        <taxon>Ecdysozoa</taxon>
        <taxon>Arthropoda</taxon>
        <taxon>Hexapoda</taxon>
        <taxon>Insecta</taxon>
        <taxon>Pterygota</taxon>
        <taxon>Neoptera</taxon>
        <taxon>Endopterygota</taxon>
        <taxon>Coleoptera</taxon>
        <taxon>Polyphaga</taxon>
        <taxon>Cucujiformia</taxon>
        <taxon>Coccinelloidea</taxon>
        <taxon>Coccinellidae</taxon>
        <taxon>Coccinellinae</taxon>
        <taxon>Coccinellini</taxon>
        <taxon>Anatis</taxon>
    </lineage>
</organism>
<dbReference type="EMBL" id="KX035143">
    <property type="protein sequence ID" value="AOY39269.1"/>
    <property type="molecule type" value="Genomic_DNA"/>
</dbReference>
<keyword evidence="2" id="KW-0496">Mitochondrion</keyword>
<dbReference type="AlphaFoldDB" id="A0A343A3Z1"/>